<gene>
    <name evidence="1" type="ORF">SAMN05660313_02677</name>
</gene>
<accession>A0A1K1QJJ5</accession>
<reference evidence="2" key="1">
    <citation type="submission" date="2016-11" db="EMBL/GenBank/DDBJ databases">
        <authorList>
            <person name="Varghese N."/>
            <person name="Submissions S."/>
        </authorList>
    </citation>
    <scope>NUCLEOTIDE SEQUENCE [LARGE SCALE GENOMIC DNA]</scope>
    <source>
        <strain evidence="2">DSM 24786</strain>
    </source>
</reference>
<evidence type="ECO:0000313" key="1">
    <source>
        <dbReference type="EMBL" id="SFW59803.1"/>
    </source>
</evidence>
<dbReference type="RefSeq" id="WP_072304308.1">
    <property type="nucleotide sequence ID" value="NZ_FPIY01000004.1"/>
</dbReference>
<protein>
    <submittedName>
        <fullName evidence="1">Uncharacterized protein</fullName>
    </submittedName>
</protein>
<proteinExistence type="predicted"/>
<dbReference type="EMBL" id="FPIY01000004">
    <property type="protein sequence ID" value="SFW59803.1"/>
    <property type="molecule type" value="Genomic_DNA"/>
</dbReference>
<keyword evidence="2" id="KW-1185">Reference proteome</keyword>
<sequence>MFRLKKIGFSIVLFFFCVITTVAQNKIEREHRILKSQFPEIRYAKETLGDNVKKIKYYKEVGTENVVFTAKFKKVKLHYQMQYSSEGDLQNIGFRVEELDFPAEVLLNIKSQFNSSLENYKIRRMYQQYPVTSKEDEESVFKSAFQNLITSSIEYKFVVKGKKDGDKVYKEFWFNADGALLRARNMLPANFDRVLY</sequence>
<dbReference type="STRING" id="76595.SAMN05660313_02677"/>
<organism evidence="1 2">
    <name type="scientific">Cellulophaga fucicola</name>
    <dbReference type="NCBI Taxonomy" id="76595"/>
    <lineage>
        <taxon>Bacteria</taxon>
        <taxon>Pseudomonadati</taxon>
        <taxon>Bacteroidota</taxon>
        <taxon>Flavobacteriia</taxon>
        <taxon>Flavobacteriales</taxon>
        <taxon>Flavobacteriaceae</taxon>
        <taxon>Cellulophaga</taxon>
    </lineage>
</organism>
<dbReference type="Proteomes" id="UP000183257">
    <property type="component" value="Unassembled WGS sequence"/>
</dbReference>
<dbReference type="AlphaFoldDB" id="A0A1K1QJJ5"/>
<name>A0A1K1QJJ5_9FLAO</name>
<evidence type="ECO:0000313" key="2">
    <source>
        <dbReference type="Proteomes" id="UP000183257"/>
    </source>
</evidence>
<dbReference type="OrthoDB" id="943438at2"/>